<keyword evidence="1" id="KW-0472">Membrane</keyword>
<sequence length="56" mass="5933">MLPVIAFFLGFAFGWLRATKRGGNRLDKLQYGAAHGIGFAIAGVALGILIARMGQV</sequence>
<keyword evidence="1" id="KW-1133">Transmembrane helix</keyword>
<keyword evidence="1" id="KW-0812">Transmembrane</keyword>
<feature type="transmembrane region" description="Helical" evidence="1">
    <location>
        <begin position="34"/>
        <end position="51"/>
    </location>
</feature>
<name>A0A849L1U4_9RHOB</name>
<reference evidence="2 3" key="1">
    <citation type="submission" date="2020-05" db="EMBL/GenBank/DDBJ databases">
        <title>Gimesia benthica sp. nov., a novel planctomycete isolated from a deep-sea water sample of the Northwest Indian Ocean.</title>
        <authorList>
            <person name="Wang J."/>
            <person name="Ruan C."/>
            <person name="Song L."/>
            <person name="Zhu Y."/>
            <person name="Li A."/>
            <person name="Zheng X."/>
            <person name="Wang L."/>
            <person name="Lu Z."/>
            <person name="Huang Y."/>
            <person name="Du W."/>
            <person name="Zhou Y."/>
            <person name="Huang L."/>
            <person name="Dai X."/>
        </authorList>
    </citation>
    <scope>NUCLEOTIDE SEQUENCE [LARGE SCALE GENOMIC DNA]</scope>
    <source>
        <strain evidence="2 3">YYQ-30</strain>
    </source>
</reference>
<gene>
    <name evidence="2" type="ORF">HMH01_07415</name>
</gene>
<organism evidence="2 3">
    <name type="scientific">Halovulum dunhuangense</name>
    <dbReference type="NCBI Taxonomy" id="1505036"/>
    <lineage>
        <taxon>Bacteria</taxon>
        <taxon>Pseudomonadati</taxon>
        <taxon>Pseudomonadota</taxon>
        <taxon>Alphaproteobacteria</taxon>
        <taxon>Rhodobacterales</taxon>
        <taxon>Paracoccaceae</taxon>
        <taxon>Halovulum</taxon>
    </lineage>
</organism>
<proteinExistence type="predicted"/>
<accession>A0A849L1U4</accession>
<evidence type="ECO:0000313" key="2">
    <source>
        <dbReference type="EMBL" id="NNU80266.1"/>
    </source>
</evidence>
<evidence type="ECO:0000313" key="3">
    <source>
        <dbReference type="Proteomes" id="UP000572377"/>
    </source>
</evidence>
<dbReference type="RefSeq" id="WP_171323881.1">
    <property type="nucleotide sequence ID" value="NZ_JABFBC010000001.1"/>
</dbReference>
<dbReference type="AlphaFoldDB" id="A0A849L1U4"/>
<dbReference type="EMBL" id="JABFBC010000001">
    <property type="protein sequence ID" value="NNU80266.1"/>
    <property type="molecule type" value="Genomic_DNA"/>
</dbReference>
<dbReference type="Proteomes" id="UP000572377">
    <property type="component" value="Unassembled WGS sequence"/>
</dbReference>
<evidence type="ECO:0000256" key="1">
    <source>
        <dbReference type="SAM" id="Phobius"/>
    </source>
</evidence>
<comment type="caution">
    <text evidence="2">The sequence shown here is derived from an EMBL/GenBank/DDBJ whole genome shotgun (WGS) entry which is preliminary data.</text>
</comment>
<keyword evidence="3" id="KW-1185">Reference proteome</keyword>
<protein>
    <submittedName>
        <fullName evidence="2">Uncharacterized protein</fullName>
    </submittedName>
</protein>